<evidence type="ECO:0000256" key="11">
    <source>
        <dbReference type="ARBA" id="ARBA00022771"/>
    </source>
</evidence>
<dbReference type="CDD" id="cd12888">
    <property type="entry name" value="SPRY_PRY_TRIM7_like"/>
    <property type="match status" value="1"/>
</dbReference>
<feature type="domain" description="B box-type" evidence="19">
    <location>
        <begin position="90"/>
        <end position="131"/>
    </location>
</feature>
<evidence type="ECO:0000259" key="20">
    <source>
        <dbReference type="PROSITE" id="PS50188"/>
    </source>
</evidence>
<keyword evidence="8" id="KW-0808">Transferase</keyword>
<dbReference type="InterPro" id="IPR013320">
    <property type="entry name" value="ConA-like_dom_sf"/>
</dbReference>
<dbReference type="Proteomes" id="UP001652642">
    <property type="component" value="Chromosome 2"/>
</dbReference>
<comment type="similarity">
    <text evidence="4">Belongs to the TRIM/RBCC family.</text>
</comment>
<dbReference type="InterPro" id="IPR020457">
    <property type="entry name" value="Znf_B-box_chordata"/>
</dbReference>
<dbReference type="SUPFAM" id="SSF57845">
    <property type="entry name" value="B-box zinc-binding domain"/>
    <property type="match status" value="1"/>
</dbReference>
<dbReference type="Pfam" id="PF00643">
    <property type="entry name" value="zf-B_box"/>
    <property type="match status" value="1"/>
</dbReference>
<dbReference type="InterPro" id="IPR050143">
    <property type="entry name" value="TRIM/RBCC"/>
</dbReference>
<proteinExistence type="inferred from homology"/>
<keyword evidence="10" id="KW-0479">Metal-binding</keyword>
<dbReference type="InterPro" id="IPR001870">
    <property type="entry name" value="B30.2/SPRY"/>
</dbReference>
<keyword evidence="13" id="KW-0862">Zinc</keyword>
<evidence type="ECO:0000256" key="8">
    <source>
        <dbReference type="ARBA" id="ARBA00022679"/>
    </source>
</evidence>
<comment type="pathway">
    <text evidence="3">Protein modification; protein ubiquitination.</text>
</comment>
<dbReference type="PROSITE" id="PS00518">
    <property type="entry name" value="ZF_RING_1"/>
    <property type="match status" value="1"/>
</dbReference>
<evidence type="ECO:0000256" key="15">
    <source>
        <dbReference type="ARBA" id="ARBA00034460"/>
    </source>
</evidence>
<evidence type="ECO:0000256" key="9">
    <source>
        <dbReference type="ARBA" id="ARBA00022699"/>
    </source>
</evidence>
<evidence type="ECO:0000256" key="6">
    <source>
        <dbReference type="ARBA" id="ARBA00012483"/>
    </source>
</evidence>
<dbReference type="CDD" id="cd19762">
    <property type="entry name" value="Bbox2_TRIM7-like"/>
    <property type="match status" value="1"/>
</dbReference>
<accession>A0ABM5FHH0</accession>
<evidence type="ECO:0000256" key="12">
    <source>
        <dbReference type="ARBA" id="ARBA00022786"/>
    </source>
</evidence>
<organism evidence="21 22">
    <name type="scientific">Pogona vitticeps</name>
    <name type="common">central bearded dragon</name>
    <dbReference type="NCBI Taxonomy" id="103695"/>
    <lineage>
        <taxon>Eukaryota</taxon>
        <taxon>Metazoa</taxon>
        <taxon>Chordata</taxon>
        <taxon>Craniata</taxon>
        <taxon>Vertebrata</taxon>
        <taxon>Euteleostomi</taxon>
        <taxon>Lepidosauria</taxon>
        <taxon>Squamata</taxon>
        <taxon>Bifurcata</taxon>
        <taxon>Unidentata</taxon>
        <taxon>Episquamata</taxon>
        <taxon>Toxicofera</taxon>
        <taxon>Iguania</taxon>
        <taxon>Acrodonta</taxon>
        <taxon>Agamidae</taxon>
        <taxon>Amphibolurinae</taxon>
        <taxon>Pogona</taxon>
    </lineage>
</organism>
<gene>
    <name evidence="22" type="primary">LOC110070827</name>
</gene>
<evidence type="ECO:0000256" key="10">
    <source>
        <dbReference type="ARBA" id="ARBA00022723"/>
    </source>
</evidence>
<dbReference type="Gene3D" id="3.30.40.10">
    <property type="entry name" value="Zinc/RING finger domain, C3HC4 (zinc finger)"/>
    <property type="match status" value="1"/>
</dbReference>
<feature type="coiled-coil region" evidence="17">
    <location>
        <begin position="131"/>
        <end position="238"/>
    </location>
</feature>
<reference evidence="21" key="1">
    <citation type="submission" date="2025-05" db="UniProtKB">
        <authorList>
            <consortium name="RefSeq"/>
        </authorList>
    </citation>
    <scope>NUCLEOTIDE SEQUENCE [LARGE SCALE GENOMIC DNA]</scope>
</reference>
<evidence type="ECO:0000259" key="18">
    <source>
        <dbReference type="PROSITE" id="PS50089"/>
    </source>
</evidence>
<keyword evidence="12" id="KW-0833">Ubl conjugation pathway</keyword>
<evidence type="ECO:0000256" key="16">
    <source>
        <dbReference type="PROSITE-ProRule" id="PRU00024"/>
    </source>
</evidence>
<keyword evidence="14 17" id="KW-0175">Coiled coil</keyword>
<dbReference type="SMART" id="SM00336">
    <property type="entry name" value="BBOX"/>
    <property type="match status" value="1"/>
</dbReference>
<dbReference type="GeneID" id="110070827"/>
<evidence type="ECO:0000256" key="14">
    <source>
        <dbReference type="ARBA" id="ARBA00023054"/>
    </source>
</evidence>
<dbReference type="PRINTS" id="PR01407">
    <property type="entry name" value="BUTYPHLNCDUF"/>
</dbReference>
<keyword evidence="9" id="KW-0528">Neurotoxin</keyword>
<reference evidence="22" key="2">
    <citation type="submission" date="2025-08" db="UniProtKB">
        <authorList>
            <consortium name="RefSeq"/>
        </authorList>
    </citation>
    <scope>IDENTIFICATION</scope>
</reference>
<protein>
    <recommendedName>
        <fullName evidence="6">RING-type E3 ubiquitin transferase</fullName>
        <ecNumber evidence="6">2.3.2.27</ecNumber>
    </recommendedName>
</protein>
<keyword evidence="9" id="KW-0800">Toxin</keyword>
<evidence type="ECO:0000256" key="13">
    <source>
        <dbReference type="ARBA" id="ARBA00022833"/>
    </source>
</evidence>
<name>A0ABM5FHH0_9SAUR</name>
<evidence type="ECO:0000256" key="4">
    <source>
        <dbReference type="ARBA" id="ARBA00008518"/>
    </source>
</evidence>
<keyword evidence="7" id="KW-0963">Cytoplasm</keyword>
<comment type="similarity">
    <text evidence="5">Belongs to the ohanin/vespryn family.</text>
</comment>
<dbReference type="SMART" id="SM00589">
    <property type="entry name" value="PRY"/>
    <property type="match status" value="1"/>
</dbReference>
<dbReference type="InterPro" id="IPR006574">
    <property type="entry name" value="PRY"/>
</dbReference>
<feature type="domain" description="B30.2/SPRY" evidence="20">
    <location>
        <begin position="278"/>
        <end position="473"/>
    </location>
</feature>
<evidence type="ECO:0000313" key="21">
    <source>
        <dbReference type="Proteomes" id="UP001652642"/>
    </source>
</evidence>
<dbReference type="InterPro" id="IPR043136">
    <property type="entry name" value="B30.2/SPRY_sf"/>
</dbReference>
<sequence length="473" mass="54102">MAAASGSSLKGLCEEALCSICLEYFKDPVTIECGHNFCRACLTQCWEGTEGEEASCPQCRAKVRRNLIPNRQLANLVEQLSHLEEEKAKESKRLCKEHQEPLKLFCQDDKTLICVICDRSKEHRDHQVVPVEEAAQEYQELITNRLEILKKERAEIVTYKEETVNESKHLLKQTKAEMEKMKAEFKKLRQFLEEQEKLLMVQMEEVEKEIARKRDEHLARLSKELSSLGGLIQEMEQKHQRPPGELLQDVGSILQRSDEKVTFQNTVVFLPEVKWKIWDFCDINPFLVAIMDQFKANVTLDPDTAHLQLIVSEDRKSVTCESKSQDLPDNPKRFAKAYIVLGHERFTAGRHFWEVVVGSEEEWLAGVTRESVERKDIVVWSPKGGILAIGKWKGEFKSTSHPTFTCLSPSDDLKRIRVSLNCAAGMVAFHNADTAAHLYTFSEASFVGETFLPFFNVCWKGQIVIPPESTQVT</sequence>
<dbReference type="PROSITE" id="PS50089">
    <property type="entry name" value="ZF_RING_2"/>
    <property type="match status" value="1"/>
</dbReference>
<feature type="domain" description="RING-type" evidence="18">
    <location>
        <begin position="18"/>
        <end position="60"/>
    </location>
</feature>
<dbReference type="InterPro" id="IPR003879">
    <property type="entry name" value="Butyrophylin_SPRY"/>
</dbReference>
<evidence type="ECO:0000256" key="5">
    <source>
        <dbReference type="ARBA" id="ARBA00009651"/>
    </source>
</evidence>
<keyword evidence="11 16" id="KW-0863">Zinc-finger</keyword>
<dbReference type="InterPro" id="IPR000315">
    <property type="entry name" value="Znf_B-box"/>
</dbReference>
<dbReference type="Pfam" id="PF00622">
    <property type="entry name" value="SPRY"/>
    <property type="match status" value="1"/>
</dbReference>
<dbReference type="InterPro" id="IPR003877">
    <property type="entry name" value="SPRY_dom"/>
</dbReference>
<comment type="catalytic activity">
    <reaction evidence="1">
        <text>S-ubiquitinyl-[E2 ubiquitin-conjugating enzyme]-L-cysteine + [acceptor protein]-L-lysine = [E2 ubiquitin-conjugating enzyme]-L-cysteine + N(6)-ubiquitinyl-[acceptor protein]-L-lysine.</text>
        <dbReference type="EC" id="2.3.2.27"/>
    </reaction>
</comment>
<evidence type="ECO:0000259" key="19">
    <source>
        <dbReference type="PROSITE" id="PS50119"/>
    </source>
</evidence>
<dbReference type="SMART" id="SM00184">
    <property type="entry name" value="RING"/>
    <property type="match status" value="1"/>
</dbReference>
<comment type="function">
    <text evidence="15">Neurotoxin that produces dose-dependent hypolocomotion and hyperalgesia in mice. May directly act on the central nervous system, as it is 6500-fold more potent when administered intracerebroventricularly than intraperitoneal.</text>
</comment>
<dbReference type="RefSeq" id="XP_072844844.1">
    <property type="nucleotide sequence ID" value="XM_072988743.1"/>
</dbReference>
<comment type="subcellular location">
    <subcellularLocation>
        <location evidence="2">Cytoplasm</location>
    </subcellularLocation>
</comment>
<evidence type="ECO:0000256" key="1">
    <source>
        <dbReference type="ARBA" id="ARBA00000900"/>
    </source>
</evidence>
<dbReference type="Pfam" id="PF15227">
    <property type="entry name" value="zf-C3HC4_4"/>
    <property type="match status" value="1"/>
</dbReference>
<evidence type="ECO:0000256" key="3">
    <source>
        <dbReference type="ARBA" id="ARBA00004906"/>
    </source>
</evidence>
<dbReference type="Gene3D" id="3.30.160.60">
    <property type="entry name" value="Classic Zinc Finger"/>
    <property type="match status" value="1"/>
</dbReference>
<dbReference type="PRINTS" id="PR01406">
    <property type="entry name" value="BBOXZNFINGER"/>
</dbReference>
<evidence type="ECO:0000256" key="7">
    <source>
        <dbReference type="ARBA" id="ARBA00022490"/>
    </source>
</evidence>
<dbReference type="PROSITE" id="PS50188">
    <property type="entry name" value="B302_SPRY"/>
    <property type="match status" value="1"/>
</dbReference>
<dbReference type="EC" id="2.3.2.27" evidence="6"/>
<dbReference type="SUPFAM" id="SSF57850">
    <property type="entry name" value="RING/U-box"/>
    <property type="match status" value="1"/>
</dbReference>
<dbReference type="PROSITE" id="PS50119">
    <property type="entry name" value="ZF_BBOX"/>
    <property type="match status" value="1"/>
</dbReference>
<evidence type="ECO:0000256" key="2">
    <source>
        <dbReference type="ARBA" id="ARBA00004496"/>
    </source>
</evidence>
<dbReference type="SMART" id="SM00449">
    <property type="entry name" value="SPRY"/>
    <property type="match status" value="1"/>
</dbReference>
<evidence type="ECO:0000313" key="22">
    <source>
        <dbReference type="RefSeq" id="XP_072844844.1"/>
    </source>
</evidence>
<dbReference type="InterPro" id="IPR013083">
    <property type="entry name" value="Znf_RING/FYVE/PHD"/>
</dbReference>
<dbReference type="Gene3D" id="2.60.120.920">
    <property type="match status" value="1"/>
</dbReference>
<evidence type="ECO:0000256" key="17">
    <source>
        <dbReference type="SAM" id="Coils"/>
    </source>
</evidence>
<dbReference type="InterPro" id="IPR017907">
    <property type="entry name" value="Znf_RING_CS"/>
</dbReference>
<dbReference type="InterPro" id="IPR001841">
    <property type="entry name" value="Znf_RING"/>
</dbReference>
<dbReference type="CDD" id="cd16594">
    <property type="entry name" value="RING-HC_TRIM7-like_C-IV"/>
    <property type="match status" value="1"/>
</dbReference>
<dbReference type="SUPFAM" id="SSF49899">
    <property type="entry name" value="Concanavalin A-like lectins/glucanases"/>
    <property type="match status" value="1"/>
</dbReference>
<dbReference type="Pfam" id="PF13765">
    <property type="entry name" value="PRY"/>
    <property type="match status" value="1"/>
</dbReference>
<dbReference type="PANTHER" id="PTHR24103">
    <property type="entry name" value="E3 UBIQUITIN-PROTEIN LIGASE TRIM"/>
    <property type="match status" value="1"/>
</dbReference>
<keyword evidence="21" id="KW-1185">Reference proteome</keyword>